<dbReference type="KEGG" id="taqu:KDW03_11460"/>
<keyword evidence="2" id="KW-1185">Reference proteome</keyword>
<evidence type="ECO:0000313" key="1">
    <source>
        <dbReference type="EMBL" id="URA10082.1"/>
    </source>
</evidence>
<organism evidence="1 2">
    <name type="scientific">Thermospira aquatica</name>
    <dbReference type="NCBI Taxonomy" id="2828656"/>
    <lineage>
        <taxon>Bacteria</taxon>
        <taxon>Pseudomonadati</taxon>
        <taxon>Spirochaetota</taxon>
        <taxon>Spirochaetia</taxon>
        <taxon>Brevinematales</taxon>
        <taxon>Thermospiraceae</taxon>
        <taxon>Thermospira</taxon>
    </lineage>
</organism>
<proteinExistence type="predicted"/>
<accession>A0AAX3BCQ2</accession>
<protein>
    <recommendedName>
        <fullName evidence="3">Histidine kinase</fullName>
    </recommendedName>
</protein>
<dbReference type="RefSeq" id="WP_271435215.1">
    <property type="nucleotide sequence ID" value="NZ_CP073355.1"/>
</dbReference>
<dbReference type="EMBL" id="CP073355">
    <property type="protein sequence ID" value="URA10082.1"/>
    <property type="molecule type" value="Genomic_DNA"/>
</dbReference>
<evidence type="ECO:0000313" key="2">
    <source>
        <dbReference type="Proteomes" id="UP001056539"/>
    </source>
</evidence>
<evidence type="ECO:0008006" key="3">
    <source>
        <dbReference type="Google" id="ProtNLM"/>
    </source>
</evidence>
<dbReference type="Proteomes" id="UP001056539">
    <property type="component" value="Chromosome"/>
</dbReference>
<dbReference type="AlphaFoldDB" id="A0AAX3BCQ2"/>
<sequence>MEMELFSHTIAEIVEQKQPFKLRFYVLNEDVEHRVEEAINYVFSYYGHGEMVGVIYTCVKELMINGTKANLKRVLFEENNLDINNEEAYIQGMISFRNYLNEASYADHLPALRSKGYWVEIRFEYSEDGVRIEIFNHAQMTDLENKRLREKLKKAMQYEDIASYYIEQGDELEGAGMGIALIVMLLKGIEVDPAYFRIGNTTQNTTVARLEIPFTENFHSLRDRKGVQG</sequence>
<reference evidence="1" key="2">
    <citation type="submission" date="2022-06" db="EMBL/GenBank/DDBJ databases">
        <title>Thermospira aquatica gen. nov., sp. nov.</title>
        <authorList>
            <person name="Ben Ali Gam Z."/>
            <person name="Labat M."/>
        </authorList>
    </citation>
    <scope>NUCLEOTIDE SEQUENCE</scope>
    <source>
        <strain evidence="1">F1F22</strain>
    </source>
</reference>
<reference evidence="1" key="1">
    <citation type="submission" date="2021-04" db="EMBL/GenBank/DDBJ databases">
        <authorList>
            <person name="Postec A."/>
        </authorList>
    </citation>
    <scope>NUCLEOTIDE SEQUENCE</scope>
    <source>
        <strain evidence="1">F1F22</strain>
    </source>
</reference>
<name>A0AAX3BCQ2_9SPIR</name>
<gene>
    <name evidence="1" type="ORF">KDW03_11460</name>
</gene>